<organism evidence="2 3">
    <name type="scientific">Saccharopolyspora taberi</name>
    <dbReference type="NCBI Taxonomy" id="60895"/>
    <lineage>
        <taxon>Bacteria</taxon>
        <taxon>Bacillati</taxon>
        <taxon>Actinomycetota</taxon>
        <taxon>Actinomycetes</taxon>
        <taxon>Pseudonocardiales</taxon>
        <taxon>Pseudonocardiaceae</taxon>
        <taxon>Saccharopolyspora</taxon>
    </lineage>
</organism>
<dbReference type="EMBL" id="BAAAUX010000011">
    <property type="protein sequence ID" value="GAA2787848.1"/>
    <property type="molecule type" value="Genomic_DNA"/>
</dbReference>
<gene>
    <name evidence="2" type="ORF">GCM10010470_22920</name>
</gene>
<dbReference type="RefSeq" id="WP_344679561.1">
    <property type="nucleotide sequence ID" value="NZ_BAAAUX010000011.1"/>
</dbReference>
<evidence type="ECO:0000313" key="3">
    <source>
        <dbReference type="Proteomes" id="UP001500979"/>
    </source>
</evidence>
<evidence type="ECO:0000259" key="1">
    <source>
        <dbReference type="PROSITE" id="PS50887"/>
    </source>
</evidence>
<dbReference type="InterPro" id="IPR043128">
    <property type="entry name" value="Rev_trsase/Diguanyl_cyclase"/>
</dbReference>
<reference evidence="2 3" key="1">
    <citation type="journal article" date="2019" name="Int. J. Syst. Evol. Microbiol.">
        <title>The Global Catalogue of Microorganisms (GCM) 10K type strain sequencing project: providing services to taxonomists for standard genome sequencing and annotation.</title>
        <authorList>
            <consortium name="The Broad Institute Genomics Platform"/>
            <consortium name="The Broad Institute Genome Sequencing Center for Infectious Disease"/>
            <person name="Wu L."/>
            <person name="Ma J."/>
        </authorList>
    </citation>
    <scope>NUCLEOTIDE SEQUENCE [LARGE SCALE GENOMIC DNA]</scope>
    <source>
        <strain evidence="2 3">JCM 9383</strain>
    </source>
</reference>
<dbReference type="SUPFAM" id="SSF55073">
    <property type="entry name" value="Nucleotide cyclase"/>
    <property type="match status" value="1"/>
</dbReference>
<accession>A0ABN3VAY2</accession>
<comment type="caution">
    <text evidence="2">The sequence shown here is derived from an EMBL/GenBank/DDBJ whole genome shotgun (WGS) entry which is preliminary data.</text>
</comment>
<proteinExistence type="predicted"/>
<keyword evidence="3" id="KW-1185">Reference proteome</keyword>
<sequence length="207" mass="22376">MSLILCAATAAWAAVATTTATVYHRRLHTDPLTRISNHAALHRRARPRIRRSGIVGLLVADLDRFKSINDTYGHPFGDRVLAAVAARLRDLARPGELPARLHGDEFALWLGHLDDAEQAERRADDLFRALSAPLSIGDHRIAAGGSVGHAVAPTGTPLDELISQADAHLYLAKARTRQPRDLARAQRRPGVVAHHHLHAGACGAGEQ</sequence>
<dbReference type="InterPro" id="IPR000160">
    <property type="entry name" value="GGDEF_dom"/>
</dbReference>
<dbReference type="CDD" id="cd01949">
    <property type="entry name" value="GGDEF"/>
    <property type="match status" value="1"/>
</dbReference>
<dbReference type="InterPro" id="IPR029787">
    <property type="entry name" value="Nucleotide_cyclase"/>
</dbReference>
<feature type="domain" description="GGDEF" evidence="1">
    <location>
        <begin position="53"/>
        <end position="185"/>
    </location>
</feature>
<evidence type="ECO:0000313" key="2">
    <source>
        <dbReference type="EMBL" id="GAA2787848.1"/>
    </source>
</evidence>
<dbReference type="PANTHER" id="PTHR46663">
    <property type="entry name" value="DIGUANYLATE CYCLASE DGCT-RELATED"/>
    <property type="match status" value="1"/>
</dbReference>
<dbReference type="PANTHER" id="PTHR46663:SF2">
    <property type="entry name" value="GGDEF DOMAIN-CONTAINING PROTEIN"/>
    <property type="match status" value="1"/>
</dbReference>
<dbReference type="Gene3D" id="3.30.70.270">
    <property type="match status" value="1"/>
</dbReference>
<dbReference type="PROSITE" id="PS50887">
    <property type="entry name" value="GGDEF"/>
    <property type="match status" value="1"/>
</dbReference>
<name>A0ABN3VAY2_9PSEU</name>
<dbReference type="Pfam" id="PF00990">
    <property type="entry name" value="GGDEF"/>
    <property type="match status" value="1"/>
</dbReference>
<dbReference type="SMART" id="SM00267">
    <property type="entry name" value="GGDEF"/>
    <property type="match status" value="1"/>
</dbReference>
<protein>
    <recommendedName>
        <fullName evidence="1">GGDEF domain-containing protein</fullName>
    </recommendedName>
</protein>
<dbReference type="NCBIfam" id="TIGR00254">
    <property type="entry name" value="GGDEF"/>
    <property type="match status" value="1"/>
</dbReference>
<dbReference type="Proteomes" id="UP001500979">
    <property type="component" value="Unassembled WGS sequence"/>
</dbReference>
<dbReference type="InterPro" id="IPR052163">
    <property type="entry name" value="DGC-Regulatory_Protein"/>
</dbReference>